<dbReference type="EMBL" id="AMKT01000050">
    <property type="protein sequence ID" value="OXG19347.1"/>
    <property type="molecule type" value="Genomic_DNA"/>
</dbReference>
<accession>A0A854QFC7</accession>
<feature type="region of interest" description="Disordered" evidence="1">
    <location>
        <begin position="551"/>
        <end position="592"/>
    </location>
</feature>
<feature type="compositionally biased region" description="Polar residues" evidence="1">
    <location>
        <begin position="575"/>
        <end position="590"/>
    </location>
</feature>
<organism evidence="2 3">
    <name type="scientific">Cryptococcus neoformans Tu259-1</name>
    <dbReference type="NCBI Taxonomy" id="1230072"/>
    <lineage>
        <taxon>Eukaryota</taxon>
        <taxon>Fungi</taxon>
        <taxon>Dikarya</taxon>
        <taxon>Basidiomycota</taxon>
        <taxon>Agaricomycotina</taxon>
        <taxon>Tremellomycetes</taxon>
        <taxon>Tremellales</taxon>
        <taxon>Cryptococcaceae</taxon>
        <taxon>Cryptococcus</taxon>
        <taxon>Cryptococcus neoformans species complex</taxon>
    </lineage>
</organism>
<dbReference type="OrthoDB" id="3178019at2759"/>
<comment type="caution">
    <text evidence="2">The sequence shown here is derived from an EMBL/GenBank/DDBJ whole genome shotgun (WGS) entry which is preliminary data.</text>
</comment>
<dbReference type="Proteomes" id="UP000199727">
    <property type="component" value="Unassembled WGS sequence"/>
</dbReference>
<evidence type="ECO:0000313" key="3">
    <source>
        <dbReference type="Proteomes" id="UP000199727"/>
    </source>
</evidence>
<evidence type="ECO:0000256" key="1">
    <source>
        <dbReference type="SAM" id="MobiDB-lite"/>
    </source>
</evidence>
<reference evidence="2 3" key="1">
    <citation type="submission" date="2017-06" db="EMBL/GenBank/DDBJ databases">
        <title>Global population genomics of the pathogenic fungus Cryptococcus neoformans var. grubii.</title>
        <authorList>
            <person name="Cuomo C."/>
            <person name="Litvintseva A."/>
            <person name="Chen Y."/>
            <person name="Young S."/>
            <person name="Zeng Q."/>
            <person name="Chapman S."/>
            <person name="Gujja S."/>
            <person name="Saif S."/>
            <person name="Birren B."/>
        </authorList>
    </citation>
    <scope>NUCLEOTIDE SEQUENCE [LARGE SCALE GENOMIC DNA]</scope>
    <source>
        <strain evidence="2 3">Tu259-1</strain>
    </source>
</reference>
<name>A0A854QFC7_CRYNE</name>
<feature type="region of interest" description="Disordered" evidence="1">
    <location>
        <begin position="491"/>
        <end position="514"/>
    </location>
</feature>
<proteinExistence type="predicted"/>
<gene>
    <name evidence="2" type="ORF">C361_04297</name>
</gene>
<sequence>MSYIHTSQTTYHPTMPTFHPSINHIKSVHVSPLARDGYVHLNFFATFNSHDLSSDLTPEHGHWEIWTDIPFLDSQGNPPAYSGEWRSQQFKPFKTISDEPNGHAASSTDRGSGLMLKPVSLPEPAKLLTTLHLVLVIPAEPNRSYSYTFRYVYPDGQISWQSGVGGNGIVNLKEADTSPDRTKIRSGSSWPPAHNASEDDDSWDWRGIGVTLQQSGERAVKPQIQPLPPQRAVEQTFALLHGPPTPHLSSFSHLSPTRLPIPTKAPTSYLAVIGHPDSPLIQMGLRPMDSHKGRPASYALGVDSSPTEVLREAVKASKGDQSHLIVAEVKEKNSLSKDVGALIYHSGKDEPEKSYLIVDAVHSYHPRDITVMIPESFASTAPLAVISDYSSVPPLYIPNSNSTDISKPREIPIYIQPGAAAEALRLVEFIQLRSSETDNSSVWICAPDGINYEVGEEEIEAEPTNPMENEAYFSMPKDALKPAVIVPPVDGAHTPQTELAGPDGISSVANHSSKPDDGRWWIFKAISRFFSTIWNFILFPFRSRSTSLIKGAGNDAKSGNNERTPLLDPGRSHPISDTPSTSQGTSSFSDPITPLPHTVTITSYVCFTFDHPAPFQFLLPPASNTLLGNLTFTSKQKAADSWNGLGLRITDTDGGTVRAEAYANEDEKSASTGSSKWLVKIQQSI</sequence>
<dbReference type="AlphaFoldDB" id="A0A854QFC7"/>
<feature type="region of interest" description="Disordered" evidence="1">
    <location>
        <begin position="176"/>
        <end position="204"/>
    </location>
</feature>
<protein>
    <submittedName>
        <fullName evidence="2">Uncharacterized protein</fullName>
    </submittedName>
</protein>
<evidence type="ECO:0000313" key="2">
    <source>
        <dbReference type="EMBL" id="OXG19347.1"/>
    </source>
</evidence>